<keyword evidence="1" id="KW-0805">Transcription regulation</keyword>
<evidence type="ECO:0000256" key="1">
    <source>
        <dbReference type="ARBA" id="ARBA00023015"/>
    </source>
</evidence>
<dbReference type="PROSITE" id="PS50110">
    <property type="entry name" value="RESPONSE_REGULATORY"/>
    <property type="match status" value="1"/>
</dbReference>
<keyword evidence="3" id="KW-0804">Transcription</keyword>
<accession>A0A412PCV0</accession>
<proteinExistence type="predicted"/>
<dbReference type="PANTHER" id="PTHR48111">
    <property type="entry name" value="REGULATOR OF RPOS"/>
    <property type="match status" value="1"/>
</dbReference>
<dbReference type="PANTHER" id="PTHR48111:SF43">
    <property type="entry name" value="STAGE 0 SPORULATION PROTEIN A HOMOLOG"/>
    <property type="match status" value="1"/>
</dbReference>
<dbReference type="Gene3D" id="1.10.10.10">
    <property type="entry name" value="Winged helix-like DNA-binding domain superfamily/Winged helix DNA-binding domain"/>
    <property type="match status" value="1"/>
</dbReference>
<evidence type="ECO:0000313" key="8">
    <source>
        <dbReference type="EMBL" id="RGT55008.1"/>
    </source>
</evidence>
<dbReference type="EMBL" id="QRWX01000003">
    <property type="protein sequence ID" value="RGT55008.1"/>
    <property type="molecule type" value="Genomic_DNA"/>
</dbReference>
<dbReference type="InterPro" id="IPR011006">
    <property type="entry name" value="CheY-like_superfamily"/>
</dbReference>
<evidence type="ECO:0000256" key="5">
    <source>
        <dbReference type="PROSITE-ProRule" id="PRU01091"/>
    </source>
</evidence>
<dbReference type="GO" id="GO:0000976">
    <property type="term" value="F:transcription cis-regulatory region binding"/>
    <property type="evidence" value="ECO:0007669"/>
    <property type="project" value="TreeGrafter"/>
</dbReference>
<keyword evidence="4" id="KW-0597">Phosphoprotein</keyword>
<dbReference type="GO" id="GO:0006355">
    <property type="term" value="P:regulation of DNA-templated transcription"/>
    <property type="evidence" value="ECO:0007669"/>
    <property type="project" value="InterPro"/>
</dbReference>
<evidence type="ECO:0000259" key="7">
    <source>
        <dbReference type="PROSITE" id="PS51755"/>
    </source>
</evidence>
<dbReference type="SUPFAM" id="SSF52172">
    <property type="entry name" value="CheY-like"/>
    <property type="match status" value="1"/>
</dbReference>
<dbReference type="InterPro" id="IPR001789">
    <property type="entry name" value="Sig_transdc_resp-reg_receiver"/>
</dbReference>
<dbReference type="Pfam" id="PF00486">
    <property type="entry name" value="Trans_reg_C"/>
    <property type="match status" value="1"/>
</dbReference>
<dbReference type="InterPro" id="IPR016032">
    <property type="entry name" value="Sig_transdc_resp-reg_C-effctor"/>
</dbReference>
<evidence type="ECO:0000313" key="9">
    <source>
        <dbReference type="Proteomes" id="UP000284731"/>
    </source>
</evidence>
<dbReference type="PROSITE" id="PS51755">
    <property type="entry name" value="OMPR_PHOB"/>
    <property type="match status" value="1"/>
</dbReference>
<evidence type="ECO:0000259" key="6">
    <source>
        <dbReference type="PROSITE" id="PS50110"/>
    </source>
</evidence>
<comment type="caution">
    <text evidence="8">The sequence shown here is derived from an EMBL/GenBank/DDBJ whole genome shotgun (WGS) entry which is preliminary data.</text>
</comment>
<feature type="domain" description="Response regulatory" evidence="6">
    <location>
        <begin position="3"/>
        <end position="116"/>
    </location>
</feature>
<protein>
    <submittedName>
        <fullName evidence="8">DNA-binding response regulator</fullName>
    </submittedName>
</protein>
<dbReference type="AlphaFoldDB" id="A0A412PCV0"/>
<organism evidence="8 9">
    <name type="scientific">Solobacterium moorei</name>
    <dbReference type="NCBI Taxonomy" id="102148"/>
    <lineage>
        <taxon>Bacteria</taxon>
        <taxon>Bacillati</taxon>
        <taxon>Bacillota</taxon>
        <taxon>Erysipelotrichia</taxon>
        <taxon>Erysipelotrichales</taxon>
        <taxon>Erysipelotrichaceae</taxon>
        <taxon>Solobacterium</taxon>
    </lineage>
</organism>
<dbReference type="SUPFAM" id="SSF46894">
    <property type="entry name" value="C-terminal effector domain of the bipartite response regulators"/>
    <property type="match status" value="1"/>
</dbReference>
<evidence type="ECO:0000256" key="2">
    <source>
        <dbReference type="ARBA" id="ARBA00023125"/>
    </source>
</evidence>
<dbReference type="CDD" id="cd00383">
    <property type="entry name" value="trans_reg_C"/>
    <property type="match status" value="1"/>
</dbReference>
<dbReference type="SMART" id="SM00448">
    <property type="entry name" value="REC"/>
    <property type="match status" value="1"/>
</dbReference>
<dbReference type="Gene3D" id="6.10.250.690">
    <property type="match status" value="1"/>
</dbReference>
<dbReference type="InterPro" id="IPR039420">
    <property type="entry name" value="WalR-like"/>
</dbReference>
<dbReference type="Gene3D" id="3.40.50.2300">
    <property type="match status" value="1"/>
</dbReference>
<sequence>MSRIFIIEDDATYRNELVKLLSRYGYTGIVSDDFENIVLEVLSTAPDLIILDINLPYFDGFHICREIRKQSSVPIIILTSRSGEMDEIMGLEIGADDFIAKPFNPGVLIAHIAVVLKRSKGMTEDDLITCRGLKLDIAKSFVSYGERSVELTRNERQILMLLMRNSEKIVSREKLMDTLWQSDEFVSDNTLTMNINRLRKKLDEIGAKEFVQTKRGMGYLL</sequence>
<feature type="modified residue" description="4-aspartylphosphate" evidence="4">
    <location>
        <position position="52"/>
    </location>
</feature>
<feature type="DNA-binding region" description="OmpR/PhoB-type" evidence="5">
    <location>
        <begin position="125"/>
        <end position="221"/>
    </location>
</feature>
<keyword evidence="2 5" id="KW-0238">DNA-binding</keyword>
<dbReference type="GO" id="GO:0000156">
    <property type="term" value="F:phosphorelay response regulator activity"/>
    <property type="evidence" value="ECO:0007669"/>
    <property type="project" value="TreeGrafter"/>
</dbReference>
<feature type="domain" description="OmpR/PhoB-type" evidence="7">
    <location>
        <begin position="125"/>
        <end position="221"/>
    </location>
</feature>
<dbReference type="SMART" id="SM00862">
    <property type="entry name" value="Trans_reg_C"/>
    <property type="match status" value="1"/>
</dbReference>
<dbReference type="Pfam" id="PF00072">
    <property type="entry name" value="Response_reg"/>
    <property type="match status" value="1"/>
</dbReference>
<dbReference type="RefSeq" id="WP_118765053.1">
    <property type="nucleotide sequence ID" value="NZ_CABJCF010000003.1"/>
</dbReference>
<name>A0A412PCV0_9FIRM</name>
<dbReference type="InterPro" id="IPR036388">
    <property type="entry name" value="WH-like_DNA-bd_sf"/>
</dbReference>
<dbReference type="InterPro" id="IPR001867">
    <property type="entry name" value="OmpR/PhoB-type_DNA-bd"/>
</dbReference>
<reference evidence="8 9" key="1">
    <citation type="submission" date="2018-08" db="EMBL/GenBank/DDBJ databases">
        <title>A genome reference for cultivated species of the human gut microbiota.</title>
        <authorList>
            <person name="Zou Y."/>
            <person name="Xue W."/>
            <person name="Luo G."/>
        </authorList>
    </citation>
    <scope>NUCLEOTIDE SEQUENCE [LARGE SCALE GENOMIC DNA]</scope>
    <source>
        <strain evidence="8 9">AF18-46</strain>
    </source>
</reference>
<dbReference type="GO" id="GO:0032993">
    <property type="term" value="C:protein-DNA complex"/>
    <property type="evidence" value="ECO:0007669"/>
    <property type="project" value="TreeGrafter"/>
</dbReference>
<evidence type="ECO:0000256" key="4">
    <source>
        <dbReference type="PROSITE-ProRule" id="PRU00169"/>
    </source>
</evidence>
<evidence type="ECO:0000256" key="3">
    <source>
        <dbReference type="ARBA" id="ARBA00023163"/>
    </source>
</evidence>
<dbReference type="GO" id="GO:0005829">
    <property type="term" value="C:cytosol"/>
    <property type="evidence" value="ECO:0007669"/>
    <property type="project" value="TreeGrafter"/>
</dbReference>
<dbReference type="Proteomes" id="UP000284731">
    <property type="component" value="Unassembled WGS sequence"/>
</dbReference>
<gene>
    <name evidence="8" type="ORF">DWX20_07520</name>
</gene>